<evidence type="ECO:0000313" key="2">
    <source>
        <dbReference type="EMBL" id="UTV26448.1"/>
    </source>
</evidence>
<protein>
    <submittedName>
        <fullName evidence="2">SGNH/GDSL hydrolase family protein</fullName>
    </submittedName>
</protein>
<dbReference type="GO" id="GO:0016787">
    <property type="term" value="F:hydrolase activity"/>
    <property type="evidence" value="ECO:0007669"/>
    <property type="project" value="UniProtKB-KW"/>
</dbReference>
<dbReference type="InterPro" id="IPR013830">
    <property type="entry name" value="SGNH_hydro"/>
</dbReference>
<dbReference type="PANTHER" id="PTHR30383:SF29">
    <property type="entry name" value="SGNH HYDROLASE-TYPE ESTERASE DOMAIN-CONTAINING PROTEIN"/>
    <property type="match status" value="1"/>
</dbReference>
<dbReference type="InterPro" id="IPR036514">
    <property type="entry name" value="SGNH_hydro_sf"/>
</dbReference>
<feature type="domain" description="SGNH hydrolase-type esterase" evidence="1">
    <location>
        <begin position="6"/>
        <end position="186"/>
    </location>
</feature>
<dbReference type="Pfam" id="PF13472">
    <property type="entry name" value="Lipase_GDSL_2"/>
    <property type="match status" value="1"/>
</dbReference>
<reference evidence="2" key="1">
    <citation type="submission" date="2022-07" db="EMBL/GenBank/DDBJ databases">
        <title>Genome sequencing of Photobacterium atrarenae GJH2-4.</title>
        <authorList>
            <person name="Park S.-J."/>
        </authorList>
    </citation>
    <scope>NUCLEOTIDE SEQUENCE</scope>
    <source>
        <strain evidence="2">GJH2-4</strain>
    </source>
</reference>
<dbReference type="InterPro" id="IPR051532">
    <property type="entry name" value="Ester_Hydrolysis_Enzymes"/>
</dbReference>
<keyword evidence="2" id="KW-0378">Hydrolase</keyword>
<dbReference type="RefSeq" id="WP_255387659.1">
    <property type="nucleotide sequence ID" value="NZ_CP101508.1"/>
</dbReference>
<dbReference type="EMBL" id="CP101508">
    <property type="protein sequence ID" value="UTV26448.1"/>
    <property type="molecule type" value="Genomic_DNA"/>
</dbReference>
<organism evidence="2 3">
    <name type="scientific">Photobacterium atrarenae</name>
    <dbReference type="NCBI Taxonomy" id="865757"/>
    <lineage>
        <taxon>Bacteria</taxon>
        <taxon>Pseudomonadati</taxon>
        <taxon>Pseudomonadota</taxon>
        <taxon>Gammaproteobacteria</taxon>
        <taxon>Vibrionales</taxon>
        <taxon>Vibrionaceae</taxon>
        <taxon>Photobacterium</taxon>
    </lineage>
</organism>
<dbReference type="PANTHER" id="PTHR30383">
    <property type="entry name" value="THIOESTERASE 1/PROTEASE 1/LYSOPHOSPHOLIPASE L1"/>
    <property type="match status" value="1"/>
</dbReference>
<dbReference type="Proteomes" id="UP001057998">
    <property type="component" value="Chromosome 1"/>
</dbReference>
<sequence length="203" mass="22415">MKTVLCYGDSNVWGYIPGGGRYSWETRWPGHLSTLLGDSFRVFEEGLNGRTTGVEDPLFFGRDGGKYLPIVLETHEPLDVVIIMLGTNDLKCRLNRTPEAIAQSVSDLLEMTRTQLQPQPEIILIAPPHIRVSHNHEINLSFQGALEASQQLSPIYAELAAQFGCHFIDAAAHCISSIDDGIHMDAVNHRALAEAVLNQLKAL</sequence>
<gene>
    <name evidence="2" type="ORF">NNL38_08640</name>
</gene>
<dbReference type="Gene3D" id="3.40.50.1110">
    <property type="entry name" value="SGNH hydrolase"/>
    <property type="match status" value="1"/>
</dbReference>
<dbReference type="CDD" id="cd01839">
    <property type="entry name" value="SGNH_arylesterase_like"/>
    <property type="match status" value="1"/>
</dbReference>
<dbReference type="SUPFAM" id="SSF52266">
    <property type="entry name" value="SGNH hydrolase"/>
    <property type="match status" value="1"/>
</dbReference>
<evidence type="ECO:0000313" key="3">
    <source>
        <dbReference type="Proteomes" id="UP001057998"/>
    </source>
</evidence>
<accession>A0ABY5GBZ2</accession>
<keyword evidence="3" id="KW-1185">Reference proteome</keyword>
<name>A0ABY5GBZ2_9GAMM</name>
<proteinExistence type="predicted"/>
<evidence type="ECO:0000259" key="1">
    <source>
        <dbReference type="Pfam" id="PF13472"/>
    </source>
</evidence>